<keyword evidence="4 7" id="KW-0547">Nucleotide-binding</keyword>
<evidence type="ECO:0000256" key="2">
    <source>
        <dbReference type="ARBA" id="ARBA00007145"/>
    </source>
</evidence>
<evidence type="ECO:0000313" key="13">
    <source>
        <dbReference type="EMBL" id="SFP32592.1"/>
    </source>
</evidence>
<reference evidence="14" key="1">
    <citation type="submission" date="2016-10" db="EMBL/GenBank/DDBJ databases">
        <authorList>
            <person name="Varghese N."/>
            <person name="Submissions S."/>
        </authorList>
    </citation>
    <scope>NUCLEOTIDE SEQUENCE [LARGE SCALE GENOMIC DNA]</scope>
    <source>
        <strain evidence="14">DSM 44208</strain>
    </source>
</reference>
<dbReference type="GO" id="GO:0009435">
    <property type="term" value="P:NAD+ biosynthetic process"/>
    <property type="evidence" value="ECO:0007669"/>
    <property type="project" value="UniProtKB-UniRule"/>
</dbReference>
<feature type="binding site" evidence="7">
    <location>
        <position position="579"/>
    </location>
    <ligand>
        <name>deamido-NAD(+)</name>
        <dbReference type="ChEBI" id="CHEBI:58437"/>
        <note>ligand shared between two neighboring subunits</note>
    </ligand>
</feature>
<accession>A0A1I5PEP0</accession>
<dbReference type="NCBIfam" id="NF010588">
    <property type="entry name" value="PRK13981.1"/>
    <property type="match status" value="1"/>
</dbReference>
<dbReference type="GO" id="GO:0005524">
    <property type="term" value="F:ATP binding"/>
    <property type="evidence" value="ECO:0007669"/>
    <property type="project" value="UniProtKB-UniRule"/>
</dbReference>
<dbReference type="SUPFAM" id="SSF52402">
    <property type="entry name" value="Adenine nucleotide alpha hydrolases-like"/>
    <property type="match status" value="1"/>
</dbReference>
<dbReference type="Proteomes" id="UP000198857">
    <property type="component" value="Unassembled WGS sequence"/>
</dbReference>
<dbReference type="GO" id="GO:0000257">
    <property type="term" value="F:nitrilase activity"/>
    <property type="evidence" value="ECO:0007669"/>
    <property type="project" value="UniProtKB-ARBA"/>
</dbReference>
<dbReference type="PANTHER" id="PTHR23090:SF9">
    <property type="entry name" value="GLUTAMINE-DEPENDENT NAD(+) SYNTHETASE"/>
    <property type="match status" value="1"/>
</dbReference>
<dbReference type="CDD" id="cd00553">
    <property type="entry name" value="NAD_synthase"/>
    <property type="match status" value="1"/>
</dbReference>
<evidence type="ECO:0000256" key="11">
    <source>
        <dbReference type="SAM" id="MobiDB-lite"/>
    </source>
</evidence>
<feature type="binding site" evidence="7">
    <location>
        <position position="463"/>
    </location>
    <ligand>
        <name>deamido-NAD(+)</name>
        <dbReference type="ChEBI" id="CHEBI:58437"/>
        <note>ligand shared between two neighboring subunits</note>
    </ligand>
</feature>
<evidence type="ECO:0000256" key="8">
    <source>
        <dbReference type="PIRNR" id="PIRNR006630"/>
    </source>
</evidence>
<proteinExistence type="inferred from homology"/>
<keyword evidence="3 7" id="KW-0436">Ligase</keyword>
<dbReference type="Gene3D" id="3.60.110.10">
    <property type="entry name" value="Carbon-nitrogen hydrolase"/>
    <property type="match status" value="1"/>
</dbReference>
<feature type="binding site" evidence="7">
    <location>
        <begin position="357"/>
        <end position="364"/>
    </location>
    <ligand>
        <name>ATP</name>
        <dbReference type="ChEBI" id="CHEBI:30616"/>
    </ligand>
</feature>
<dbReference type="Pfam" id="PF02540">
    <property type="entry name" value="NAD_synthase"/>
    <property type="match status" value="1"/>
</dbReference>
<dbReference type="EC" id="6.3.5.1" evidence="7 8"/>
<sequence length="619" mass="65934">MTRLCGVDGPVQLRVAMAQVDTRVGDLAGNAALVVEWAQRAADDGAHLVVFPEMTLTGYPPEDLVLRESFAAASEEALVDLAATLAGQGLGGVAVVVGYLAHTHGPAPAAVDTPPAADGSDDERPGDANPRRGQPRNAAALLHGGQVVARYAKRHLPNYGVFDEARYFVPGTELPVVRLHGADVALTICEDLWVEGGPCGVAGQAGVDLVVSPNASPYERAKDDLRLPLVRRRAAEAGAPIVYCNQVGGQDELVFDGDSLAVSADGELLARAPQFVEHLLCVDLTLDPARVPERRAGRIGPMTVTRTVVSEEPVPAFAPRPGHVADPLSDPEEVWRALVLGLRDFIDKNGFPSVVFGLSGGIDSALVAALSVDALGADRVHGVALPSRWSSEHSIADAEDSARRLDLHFSTVPIAPMVDAYEASVELTGTAAENLQARVRGTLLMGLSNQHGHLLLATSNKSEVAVGYSTLYGDAAGGFAPIKDVPKTLVWELARWRNAHARERGETEPIPQNSIDKPPSAELAPGQKDSDSLPSYEELDAVIADYVDRDLGMAQLLERGHDPEVVARVLRLVDVAEFKRRQSAPGTKISLKAFGRDRRLPVTNRWRESLPSVREGAQA</sequence>
<protein>
    <recommendedName>
        <fullName evidence="7 8">Glutamine-dependent NAD(+) synthetase</fullName>
        <ecNumber evidence="7 8">6.3.5.1</ecNumber>
    </recommendedName>
    <alternativeName>
        <fullName evidence="7 8">NAD(+) synthase [glutamine-hydrolyzing]</fullName>
    </alternativeName>
</protein>
<dbReference type="InterPro" id="IPR036526">
    <property type="entry name" value="C-N_Hydrolase_sf"/>
</dbReference>
<feature type="binding site" evidence="7">
    <location>
        <position position="458"/>
    </location>
    <ligand>
        <name>ATP</name>
        <dbReference type="ChEBI" id="CHEBI:30616"/>
    </ligand>
</feature>
<feature type="active site" description="Nucleophile; for glutaminase activity" evidence="7">
    <location>
        <position position="189"/>
    </location>
</feature>
<dbReference type="CDD" id="cd07570">
    <property type="entry name" value="GAT_Gln-NAD-synth"/>
    <property type="match status" value="1"/>
</dbReference>
<comment type="similarity">
    <text evidence="10">Belongs to the NAD synthetase family.</text>
</comment>
<dbReference type="InterPro" id="IPR022310">
    <property type="entry name" value="NAD/GMP_synthase"/>
</dbReference>
<dbReference type="InterPro" id="IPR003010">
    <property type="entry name" value="C-N_Hydrolase"/>
</dbReference>
<dbReference type="Gene3D" id="3.40.50.620">
    <property type="entry name" value="HUPs"/>
    <property type="match status" value="1"/>
</dbReference>
<organism evidence="13 14">
    <name type="scientific">Geodermatophilus dictyosporus</name>
    <dbReference type="NCBI Taxonomy" id="1523247"/>
    <lineage>
        <taxon>Bacteria</taxon>
        <taxon>Bacillati</taxon>
        <taxon>Actinomycetota</taxon>
        <taxon>Actinomycetes</taxon>
        <taxon>Geodermatophilales</taxon>
        <taxon>Geodermatophilaceae</taxon>
        <taxon>Geodermatophilus</taxon>
    </lineage>
</organism>
<evidence type="ECO:0000256" key="6">
    <source>
        <dbReference type="ARBA" id="ARBA00023027"/>
    </source>
</evidence>
<dbReference type="Pfam" id="PF00795">
    <property type="entry name" value="CN_hydrolase"/>
    <property type="match status" value="1"/>
</dbReference>
<keyword evidence="5 7" id="KW-0067">ATP-binding</keyword>
<feature type="binding site" evidence="7">
    <location>
        <position position="159"/>
    </location>
    <ligand>
        <name>L-glutamine</name>
        <dbReference type="ChEBI" id="CHEBI:58359"/>
    </ligand>
</feature>
<feature type="binding site" evidence="7">
    <location>
        <position position="216"/>
    </location>
    <ligand>
        <name>L-glutamine</name>
        <dbReference type="ChEBI" id="CHEBI:58359"/>
    </ligand>
</feature>
<comment type="pathway">
    <text evidence="1 7 8">Cofactor biosynthesis; NAD(+) biosynthesis; NAD(+) from deamido-NAD(+) (L-Gln route): step 1/1.</text>
</comment>
<dbReference type="GO" id="GO:0008795">
    <property type="term" value="F:NAD+ synthase activity"/>
    <property type="evidence" value="ECO:0007669"/>
    <property type="project" value="UniProtKB-UniRule"/>
</dbReference>
<dbReference type="InterPro" id="IPR014729">
    <property type="entry name" value="Rossmann-like_a/b/a_fold"/>
</dbReference>
<feature type="active site" description="Proton acceptor; for glutaminase activity" evidence="7">
    <location>
        <position position="53"/>
    </location>
</feature>
<evidence type="ECO:0000256" key="9">
    <source>
        <dbReference type="PROSITE-ProRule" id="PRU10139"/>
    </source>
</evidence>
<comment type="catalytic activity">
    <reaction evidence="7 8">
        <text>deamido-NAD(+) + L-glutamine + ATP + H2O = L-glutamate + AMP + diphosphate + NAD(+) + H(+)</text>
        <dbReference type="Rhea" id="RHEA:24384"/>
        <dbReference type="ChEBI" id="CHEBI:15377"/>
        <dbReference type="ChEBI" id="CHEBI:15378"/>
        <dbReference type="ChEBI" id="CHEBI:29985"/>
        <dbReference type="ChEBI" id="CHEBI:30616"/>
        <dbReference type="ChEBI" id="CHEBI:33019"/>
        <dbReference type="ChEBI" id="CHEBI:57540"/>
        <dbReference type="ChEBI" id="CHEBI:58359"/>
        <dbReference type="ChEBI" id="CHEBI:58437"/>
        <dbReference type="ChEBI" id="CHEBI:456215"/>
        <dbReference type="EC" id="6.3.5.1"/>
    </reaction>
</comment>
<dbReference type="InterPro" id="IPR014445">
    <property type="entry name" value="Gln-dep_NAD_synthase"/>
</dbReference>
<dbReference type="SUPFAM" id="SSF56317">
    <property type="entry name" value="Carbon-nitrogen hydrolase"/>
    <property type="match status" value="1"/>
</dbReference>
<dbReference type="PIRSF" id="PIRSF006630">
    <property type="entry name" value="NADS_GAT"/>
    <property type="match status" value="1"/>
</dbReference>
<feature type="region of interest" description="Disordered" evidence="11">
    <location>
        <begin position="502"/>
        <end position="533"/>
    </location>
</feature>
<dbReference type="PROSITE" id="PS00920">
    <property type="entry name" value="NITRIL_CHT_1"/>
    <property type="match status" value="1"/>
</dbReference>
<dbReference type="FunFam" id="3.40.50.620:FF:000106">
    <property type="entry name" value="Glutamine-dependent NAD(+) synthetase"/>
    <property type="match status" value="1"/>
</dbReference>
<dbReference type="EMBL" id="FOWQ01000004">
    <property type="protein sequence ID" value="SFP32592.1"/>
    <property type="molecule type" value="Genomic_DNA"/>
</dbReference>
<dbReference type="UniPathway" id="UPA00253">
    <property type="reaction ID" value="UER00334"/>
</dbReference>
<dbReference type="GO" id="GO:0003952">
    <property type="term" value="F:NAD+ synthase (glutamine-hydrolyzing) activity"/>
    <property type="evidence" value="ECO:0007669"/>
    <property type="project" value="UniProtKB-UniRule"/>
</dbReference>
<comment type="similarity">
    <text evidence="2 7 8">In the C-terminal section; belongs to the NAD synthetase family.</text>
</comment>
<evidence type="ECO:0000259" key="12">
    <source>
        <dbReference type="PROSITE" id="PS50263"/>
    </source>
</evidence>
<name>A0A1I5PEP0_9ACTN</name>
<feature type="region of interest" description="Disordered" evidence="11">
    <location>
        <begin position="108"/>
        <end position="136"/>
    </location>
</feature>
<dbReference type="PROSITE" id="PS50263">
    <property type="entry name" value="CN_HYDROLASE"/>
    <property type="match status" value="1"/>
</dbReference>
<evidence type="ECO:0000256" key="1">
    <source>
        <dbReference type="ARBA" id="ARBA00005188"/>
    </source>
</evidence>
<dbReference type="NCBIfam" id="TIGR00552">
    <property type="entry name" value="nadE"/>
    <property type="match status" value="1"/>
</dbReference>
<feature type="active site" description="Proton acceptor" evidence="9">
    <location>
        <position position="53"/>
    </location>
</feature>
<evidence type="ECO:0000256" key="10">
    <source>
        <dbReference type="RuleBase" id="RU003811"/>
    </source>
</evidence>
<gene>
    <name evidence="7" type="primary">nadE</name>
    <name evidence="13" type="ORF">SAMN05660464_2793</name>
</gene>
<feature type="compositionally biased region" description="Low complexity" evidence="11">
    <location>
        <begin position="108"/>
        <end position="118"/>
    </location>
</feature>
<evidence type="ECO:0000313" key="14">
    <source>
        <dbReference type="Proteomes" id="UP000198857"/>
    </source>
</evidence>
<dbReference type="GO" id="GO:0004359">
    <property type="term" value="F:glutaminase activity"/>
    <property type="evidence" value="ECO:0007669"/>
    <property type="project" value="InterPro"/>
</dbReference>
<evidence type="ECO:0000256" key="5">
    <source>
        <dbReference type="ARBA" id="ARBA00022840"/>
    </source>
</evidence>
<dbReference type="AlphaFoldDB" id="A0A1I5PEP0"/>
<dbReference type="STRING" id="1523247.SAMN05660464_2793"/>
<comment type="caution">
    <text evidence="7">Lacks conserved residue(s) required for the propagation of feature annotation.</text>
</comment>
<keyword evidence="6 7" id="KW-0520">NAD</keyword>
<keyword evidence="14" id="KW-1185">Reference proteome</keyword>
<feature type="binding site" evidence="7">
    <location>
        <position position="434"/>
    </location>
    <ligand>
        <name>deamido-NAD(+)</name>
        <dbReference type="ChEBI" id="CHEBI:58437"/>
        <note>ligand shared between two neighboring subunits</note>
    </ligand>
</feature>
<evidence type="ECO:0000256" key="7">
    <source>
        <dbReference type="HAMAP-Rule" id="MF_02090"/>
    </source>
</evidence>
<feature type="active site" description="For glutaminase activity" evidence="7">
    <location>
        <position position="153"/>
    </location>
</feature>
<dbReference type="HAMAP" id="MF_02090">
    <property type="entry name" value="NadE_glutamine_dep"/>
    <property type="match status" value="1"/>
</dbReference>
<feature type="domain" description="CN hydrolase" evidence="12">
    <location>
        <begin position="13"/>
        <end position="286"/>
    </location>
</feature>
<comment type="function">
    <text evidence="7">Catalyzes the ATP-dependent amidation of deamido-NAD to form NAD. Uses L-glutamine as a nitrogen source.</text>
</comment>
<dbReference type="InterPro" id="IPR000132">
    <property type="entry name" value="Nitrilase/CN_hydratase_CS"/>
</dbReference>
<dbReference type="InterPro" id="IPR003694">
    <property type="entry name" value="NAD_synthase"/>
</dbReference>
<dbReference type="GO" id="GO:0005737">
    <property type="term" value="C:cytoplasm"/>
    <property type="evidence" value="ECO:0007669"/>
    <property type="project" value="InterPro"/>
</dbReference>
<feature type="binding site" evidence="7">
    <location>
        <position position="222"/>
    </location>
    <ligand>
        <name>L-glutamine</name>
        <dbReference type="ChEBI" id="CHEBI:58359"/>
    </ligand>
</feature>
<dbReference type="PANTHER" id="PTHR23090">
    <property type="entry name" value="NH 3 /GLUTAMINE-DEPENDENT NAD + SYNTHETASE"/>
    <property type="match status" value="1"/>
</dbReference>
<evidence type="ECO:0000256" key="4">
    <source>
        <dbReference type="ARBA" id="ARBA00022741"/>
    </source>
</evidence>
<evidence type="ECO:0000256" key="3">
    <source>
        <dbReference type="ARBA" id="ARBA00022598"/>
    </source>
</evidence>